<feature type="region of interest" description="Disordered" evidence="1">
    <location>
        <begin position="1"/>
        <end position="33"/>
    </location>
</feature>
<dbReference type="PANTHER" id="PTHR21068">
    <property type="entry name" value="SPARTIN"/>
    <property type="match status" value="1"/>
</dbReference>
<gene>
    <name evidence="3" type="ORF">EUGRSUZ_I01404</name>
</gene>
<dbReference type="AlphaFoldDB" id="A0A059APC0"/>
<dbReference type="InParanoid" id="A0A059APC0"/>
<dbReference type="InterPro" id="IPR045036">
    <property type="entry name" value="Spartin-like"/>
</dbReference>
<dbReference type="FunCoup" id="A0A059APC0">
    <property type="interactions" value="1037"/>
</dbReference>
<dbReference type="PANTHER" id="PTHR21068:SF50">
    <property type="entry name" value="PROTEIN EARLY-RESPONSIVE TO DEHYDRATION 7, CHLOROPLASTIC-LIKE ISOFORM X1"/>
    <property type="match status" value="1"/>
</dbReference>
<feature type="compositionally biased region" description="Polar residues" evidence="1">
    <location>
        <begin position="10"/>
        <end position="19"/>
    </location>
</feature>
<accession>A0A059APC0</accession>
<proteinExistence type="predicted"/>
<name>A0A059APC0_EUCGR</name>
<dbReference type="Pfam" id="PF06911">
    <property type="entry name" value="Senescence"/>
    <property type="match status" value="1"/>
</dbReference>
<dbReference type="OMA" id="DRTHYFF"/>
<sequence>MNTLEPRVTKTCNTDNNSNHGERIRDHARHSHSRKSFHGSFTIPIFSVPINHDRPGNYIFIRDFLKQLLCFANITQLEVAAQDFRAFVAVGNAGNGGWAVSANALQLKTNPVAPEDHRITQPRVEDATFALLRNTEVLHSSFSPTDSCESLSQISLAPSPSPCLTQSIFFTPRTLARSSNPSIAMSSPKRSENPANPLYPEVILSNPEATSPFYATPATSSSSSPSLYPPVDMTDAAENLFPESDNLYAQPSEETLVKVPGAMVHLIQTEKSIELACGELTIVGLRQGDNVIAVLARVGDEIQWPLAKDEPAVKLDDTHYFFTLRVPADGGDSDRGEGGDFEMLNYGLTFAAKGQDGLLKELDRVLEAYSCFSVQEVKEMENWEMVARELSPDDLRSKEKKQLVEENSAAYWTALAPNVEEYSGRVARLIAAGSGQLIKGILWCGDVTVERLKWADEFLRRRLGPASKSEISAGAMERIKRVKKLTKMSEDVATGILSGVVKVSGFITGSIVNSRAGKKFFSLLPGEIVLASLDGFNKVCDAVEVAGKNVMSTTSVVTTGLVSQRYGEQAAHATNEGLDAAGHAIGTAWAVFKIRKAINPKSVLKPTTLVKAAAEANSADVNAKGKKNGS</sequence>
<dbReference type="EMBL" id="KK198761">
    <property type="protein sequence ID" value="KCW55511.1"/>
    <property type="molecule type" value="Genomic_DNA"/>
</dbReference>
<protein>
    <recommendedName>
        <fullName evidence="2">Senescence domain-containing protein</fullName>
    </recommendedName>
</protein>
<reference evidence="3" key="1">
    <citation type="submission" date="2013-07" db="EMBL/GenBank/DDBJ databases">
        <title>The genome of Eucalyptus grandis.</title>
        <authorList>
            <person name="Schmutz J."/>
            <person name="Hayes R."/>
            <person name="Myburg A."/>
            <person name="Tuskan G."/>
            <person name="Grattapaglia D."/>
            <person name="Rokhsar D.S."/>
        </authorList>
    </citation>
    <scope>NUCLEOTIDE SEQUENCE</scope>
    <source>
        <tissue evidence="3">Leaf extractions</tissue>
    </source>
</reference>
<dbReference type="GO" id="GO:0005886">
    <property type="term" value="C:plasma membrane"/>
    <property type="evidence" value="ECO:0000318"/>
    <property type="project" value="GO_Central"/>
</dbReference>
<evidence type="ECO:0000313" key="3">
    <source>
        <dbReference type="EMBL" id="KCW55511.1"/>
    </source>
</evidence>
<dbReference type="Gramene" id="KCW55511">
    <property type="protein sequence ID" value="KCW55511"/>
    <property type="gene ID" value="EUGRSUZ_I01404"/>
</dbReference>
<dbReference type="STRING" id="71139.A0A059APC0"/>
<dbReference type="InterPro" id="IPR009686">
    <property type="entry name" value="Senescence/spartin_C"/>
</dbReference>
<dbReference type="eggNOG" id="ENOG502QPY0">
    <property type="taxonomic scope" value="Eukaryota"/>
</dbReference>
<feature type="domain" description="Senescence" evidence="2">
    <location>
        <begin position="429"/>
        <end position="614"/>
    </location>
</feature>
<evidence type="ECO:0000259" key="2">
    <source>
        <dbReference type="Pfam" id="PF06911"/>
    </source>
</evidence>
<organism evidence="3">
    <name type="scientific">Eucalyptus grandis</name>
    <name type="common">Flooded gum</name>
    <dbReference type="NCBI Taxonomy" id="71139"/>
    <lineage>
        <taxon>Eukaryota</taxon>
        <taxon>Viridiplantae</taxon>
        <taxon>Streptophyta</taxon>
        <taxon>Embryophyta</taxon>
        <taxon>Tracheophyta</taxon>
        <taxon>Spermatophyta</taxon>
        <taxon>Magnoliopsida</taxon>
        <taxon>eudicotyledons</taxon>
        <taxon>Gunneridae</taxon>
        <taxon>Pentapetalae</taxon>
        <taxon>rosids</taxon>
        <taxon>malvids</taxon>
        <taxon>Myrtales</taxon>
        <taxon>Myrtaceae</taxon>
        <taxon>Myrtoideae</taxon>
        <taxon>Eucalypteae</taxon>
        <taxon>Eucalyptus</taxon>
    </lineage>
</organism>
<evidence type="ECO:0000256" key="1">
    <source>
        <dbReference type="SAM" id="MobiDB-lite"/>
    </source>
</evidence>